<organism evidence="1 2">
    <name type="scientific">Collimonas rhizosphaerae</name>
    <dbReference type="NCBI Taxonomy" id="3126357"/>
    <lineage>
        <taxon>Bacteria</taxon>
        <taxon>Pseudomonadati</taxon>
        <taxon>Pseudomonadota</taxon>
        <taxon>Betaproteobacteria</taxon>
        <taxon>Burkholderiales</taxon>
        <taxon>Oxalobacteraceae</taxon>
        <taxon>Collimonas</taxon>
    </lineage>
</organism>
<evidence type="ECO:0000313" key="1">
    <source>
        <dbReference type="EMBL" id="MEM4990599.1"/>
    </source>
</evidence>
<dbReference type="EMBL" id="JBANDC010000027">
    <property type="protein sequence ID" value="MEM4990599.1"/>
    <property type="molecule type" value="Genomic_DNA"/>
</dbReference>
<dbReference type="RefSeq" id="WP_342831609.1">
    <property type="nucleotide sequence ID" value="NZ_JBANDC010000027.1"/>
</dbReference>
<reference evidence="1 2" key="1">
    <citation type="submission" date="2024-02" db="EMBL/GenBank/DDBJ databases">
        <title>Draft genome sequence of Collimonas sp. strain H4R21, an effective mineral-weathering bacterial strain isolated from the beech rhizosphere.</title>
        <authorList>
            <person name="Morin E."/>
            <person name="Uroz S."/>
            <person name="Leveau J.H.J."/>
            <person name="Kumar R."/>
            <person name="Rey M.W."/>
            <person name="Pham J."/>
        </authorList>
    </citation>
    <scope>NUCLEOTIDE SEQUENCE [LARGE SCALE GENOMIC DNA]</scope>
    <source>
        <strain evidence="1 2">H4R21</strain>
    </source>
</reference>
<name>A0ABU9Q2V2_9BURK</name>
<keyword evidence="2" id="KW-1185">Reference proteome</keyword>
<comment type="caution">
    <text evidence="1">The sequence shown here is derived from an EMBL/GenBank/DDBJ whole genome shotgun (WGS) entry which is preliminary data.</text>
</comment>
<evidence type="ECO:0000313" key="2">
    <source>
        <dbReference type="Proteomes" id="UP001495910"/>
    </source>
</evidence>
<accession>A0ABU9Q2V2</accession>
<proteinExistence type="predicted"/>
<dbReference type="Proteomes" id="UP001495910">
    <property type="component" value="Unassembled WGS sequence"/>
</dbReference>
<protein>
    <submittedName>
        <fullName evidence="1">Uncharacterized protein</fullName>
    </submittedName>
</protein>
<gene>
    <name evidence="1" type="ORF">V8G57_24640</name>
</gene>
<sequence length="44" mass="4567">MMRAAVFAAVAPTGKYGISFSGFTQSLPRVSVPATLPVADQGRI</sequence>